<organism evidence="3 4">
    <name type="scientific">Pigmentiphaga soli</name>
    <dbReference type="NCBI Taxonomy" id="1007095"/>
    <lineage>
        <taxon>Bacteria</taxon>
        <taxon>Pseudomonadati</taxon>
        <taxon>Pseudomonadota</taxon>
        <taxon>Betaproteobacteria</taxon>
        <taxon>Burkholderiales</taxon>
        <taxon>Alcaligenaceae</taxon>
        <taxon>Pigmentiphaga</taxon>
    </lineage>
</organism>
<sequence length="336" mass="34886">MLGHGLLTRAWTGARIAAALAAALLPHAGAGAAQPAAAGYPERPIRVIVPFAAGSSTDITARRLTARMAATLGQSLVVENRPGAVGQIGAAMTAQAAPDGYTVMLTAVSSQSLAAALKPKSLPYDPIKDFTPIGRIFTTTNFVVVNPKVPANSLRELMAYSKTVPGGLSFGSGGQGSSNHLAGEALKLAGANVVHVPYNNVTQAITDLLAGQIPMMIYTAALVPYIKDGRIKALAVTSPKRHPLAPEVPTVVEQGVPSAVVQGWSGLLGPAGLPAAIRDRLFGALREAMADPGIVKSYTADGQENGLMDPAEFQAFLQRDLKMWKDIVARSDIPTD</sequence>
<dbReference type="PANTHER" id="PTHR42928">
    <property type="entry name" value="TRICARBOXYLATE-BINDING PROTEIN"/>
    <property type="match status" value="1"/>
</dbReference>
<comment type="similarity">
    <text evidence="1">Belongs to the UPF0065 (bug) family.</text>
</comment>
<dbReference type="PANTHER" id="PTHR42928:SF5">
    <property type="entry name" value="BLR1237 PROTEIN"/>
    <property type="match status" value="1"/>
</dbReference>
<dbReference type="Proteomes" id="UP001501671">
    <property type="component" value="Unassembled WGS sequence"/>
</dbReference>
<feature type="chain" id="PRO_5045121059" evidence="2">
    <location>
        <begin position="33"/>
        <end position="336"/>
    </location>
</feature>
<protein>
    <submittedName>
        <fullName evidence="3">Tripartite tricarboxylate transporter substrate binding protein</fullName>
    </submittedName>
</protein>
<feature type="signal peptide" evidence="2">
    <location>
        <begin position="1"/>
        <end position="32"/>
    </location>
</feature>
<evidence type="ECO:0000313" key="4">
    <source>
        <dbReference type="Proteomes" id="UP001501671"/>
    </source>
</evidence>
<dbReference type="Pfam" id="PF03401">
    <property type="entry name" value="TctC"/>
    <property type="match status" value="1"/>
</dbReference>
<comment type="caution">
    <text evidence="3">The sequence shown here is derived from an EMBL/GenBank/DDBJ whole genome shotgun (WGS) entry which is preliminary data.</text>
</comment>
<keyword evidence="2" id="KW-0732">Signal</keyword>
<dbReference type="InterPro" id="IPR042100">
    <property type="entry name" value="Bug_dom1"/>
</dbReference>
<dbReference type="InterPro" id="IPR005064">
    <property type="entry name" value="BUG"/>
</dbReference>
<evidence type="ECO:0000313" key="3">
    <source>
        <dbReference type="EMBL" id="GAA4326631.1"/>
    </source>
</evidence>
<dbReference type="RefSeq" id="WP_345247029.1">
    <property type="nucleotide sequence ID" value="NZ_BAABFO010000004.1"/>
</dbReference>
<dbReference type="EMBL" id="BAABFO010000004">
    <property type="protein sequence ID" value="GAA4326631.1"/>
    <property type="molecule type" value="Genomic_DNA"/>
</dbReference>
<keyword evidence="4" id="KW-1185">Reference proteome</keyword>
<dbReference type="SUPFAM" id="SSF53850">
    <property type="entry name" value="Periplasmic binding protein-like II"/>
    <property type="match status" value="1"/>
</dbReference>
<proteinExistence type="inferred from homology"/>
<dbReference type="Gene3D" id="3.40.190.150">
    <property type="entry name" value="Bordetella uptake gene, domain 1"/>
    <property type="match status" value="1"/>
</dbReference>
<dbReference type="PIRSF" id="PIRSF017082">
    <property type="entry name" value="YflP"/>
    <property type="match status" value="1"/>
</dbReference>
<gene>
    <name evidence="3" type="ORF">GCM10023144_10330</name>
</gene>
<reference evidence="4" key="1">
    <citation type="journal article" date="2019" name="Int. J. Syst. Evol. Microbiol.">
        <title>The Global Catalogue of Microorganisms (GCM) 10K type strain sequencing project: providing services to taxonomists for standard genome sequencing and annotation.</title>
        <authorList>
            <consortium name="The Broad Institute Genomics Platform"/>
            <consortium name="The Broad Institute Genome Sequencing Center for Infectious Disease"/>
            <person name="Wu L."/>
            <person name="Ma J."/>
        </authorList>
    </citation>
    <scope>NUCLEOTIDE SEQUENCE [LARGE SCALE GENOMIC DNA]</scope>
    <source>
        <strain evidence="4">JCM 17666</strain>
    </source>
</reference>
<dbReference type="CDD" id="cd07012">
    <property type="entry name" value="PBP2_Bug_TTT"/>
    <property type="match status" value="1"/>
</dbReference>
<evidence type="ECO:0000256" key="2">
    <source>
        <dbReference type="SAM" id="SignalP"/>
    </source>
</evidence>
<accession>A0ABP8GMG1</accession>
<evidence type="ECO:0000256" key="1">
    <source>
        <dbReference type="ARBA" id="ARBA00006987"/>
    </source>
</evidence>
<dbReference type="Gene3D" id="3.40.190.10">
    <property type="entry name" value="Periplasmic binding protein-like II"/>
    <property type="match status" value="1"/>
</dbReference>
<name>A0ABP8GMG1_9BURK</name>